<reference evidence="7 8" key="1">
    <citation type="submission" date="2017-07" db="EMBL/GenBank/DDBJ databases">
        <title>Paenibacillus herberti R33 genome sequencing and assembly.</title>
        <authorList>
            <person name="Su W."/>
        </authorList>
    </citation>
    <scope>NUCLEOTIDE SEQUENCE [LARGE SCALE GENOMIC DNA]</scope>
    <source>
        <strain evidence="7 8">R33</strain>
    </source>
</reference>
<feature type="transmembrane region" description="Helical" evidence="6">
    <location>
        <begin position="145"/>
        <end position="167"/>
    </location>
</feature>
<name>A0A229NVH0_9BACL</name>
<accession>A0A229NVH0</accession>
<dbReference type="InterPro" id="IPR001123">
    <property type="entry name" value="LeuE-type"/>
</dbReference>
<comment type="caution">
    <text evidence="7">The sequence shown here is derived from an EMBL/GenBank/DDBJ whole genome shotgun (WGS) entry which is preliminary data.</text>
</comment>
<dbReference type="GO" id="GO:0005886">
    <property type="term" value="C:plasma membrane"/>
    <property type="evidence" value="ECO:0007669"/>
    <property type="project" value="UniProtKB-SubCell"/>
</dbReference>
<dbReference type="Pfam" id="PF01810">
    <property type="entry name" value="LysE"/>
    <property type="match status" value="1"/>
</dbReference>
<proteinExistence type="predicted"/>
<dbReference type="OrthoDB" id="7874789at2"/>
<dbReference type="EMBL" id="NMUQ01000002">
    <property type="protein sequence ID" value="OXM13882.1"/>
    <property type="molecule type" value="Genomic_DNA"/>
</dbReference>
<evidence type="ECO:0000256" key="5">
    <source>
        <dbReference type="ARBA" id="ARBA00023136"/>
    </source>
</evidence>
<feature type="transmembrane region" description="Helical" evidence="6">
    <location>
        <begin position="33"/>
        <end position="55"/>
    </location>
</feature>
<evidence type="ECO:0000256" key="6">
    <source>
        <dbReference type="SAM" id="Phobius"/>
    </source>
</evidence>
<feature type="transmembrane region" description="Helical" evidence="6">
    <location>
        <begin position="113"/>
        <end position="133"/>
    </location>
</feature>
<evidence type="ECO:0000256" key="1">
    <source>
        <dbReference type="ARBA" id="ARBA00004651"/>
    </source>
</evidence>
<keyword evidence="8" id="KW-1185">Reference proteome</keyword>
<comment type="subcellular location">
    <subcellularLocation>
        <location evidence="1">Cell membrane</location>
        <topology evidence="1">Multi-pass membrane protein</topology>
    </subcellularLocation>
</comment>
<evidence type="ECO:0000313" key="8">
    <source>
        <dbReference type="Proteomes" id="UP000215145"/>
    </source>
</evidence>
<dbReference type="PANTHER" id="PTHR30086:SF6">
    <property type="entry name" value="AMINO ACID EFFLUX PROTEIN YCGF-RELATED"/>
    <property type="match status" value="1"/>
</dbReference>
<keyword evidence="4 6" id="KW-1133">Transmembrane helix</keyword>
<evidence type="ECO:0000256" key="4">
    <source>
        <dbReference type="ARBA" id="ARBA00022989"/>
    </source>
</evidence>
<dbReference type="RefSeq" id="WP_089524709.1">
    <property type="nucleotide sequence ID" value="NZ_NMUQ01000002.1"/>
</dbReference>
<feature type="transmembrane region" description="Helical" evidence="6">
    <location>
        <begin position="179"/>
        <end position="200"/>
    </location>
</feature>
<feature type="transmembrane region" description="Helical" evidence="6">
    <location>
        <begin position="67"/>
        <end position="85"/>
    </location>
</feature>
<keyword evidence="3 6" id="KW-0812">Transmembrane</keyword>
<dbReference type="GO" id="GO:0015171">
    <property type="term" value="F:amino acid transmembrane transporter activity"/>
    <property type="evidence" value="ECO:0007669"/>
    <property type="project" value="TreeGrafter"/>
</dbReference>
<dbReference type="PANTHER" id="PTHR30086">
    <property type="entry name" value="ARGININE EXPORTER PROTEIN ARGO"/>
    <property type="match status" value="1"/>
</dbReference>
<keyword evidence="5 6" id="KW-0472">Membrane</keyword>
<dbReference type="Proteomes" id="UP000215145">
    <property type="component" value="Unassembled WGS sequence"/>
</dbReference>
<evidence type="ECO:0000256" key="3">
    <source>
        <dbReference type="ARBA" id="ARBA00022692"/>
    </source>
</evidence>
<gene>
    <name evidence="7" type="ORF">CGZ75_12770</name>
</gene>
<protein>
    <submittedName>
        <fullName evidence="7">Amino acid transporter</fullName>
    </submittedName>
</protein>
<keyword evidence="2" id="KW-1003">Cell membrane</keyword>
<evidence type="ECO:0000256" key="2">
    <source>
        <dbReference type="ARBA" id="ARBA00022475"/>
    </source>
</evidence>
<evidence type="ECO:0000313" key="7">
    <source>
        <dbReference type="EMBL" id="OXM13882.1"/>
    </source>
</evidence>
<sequence>MNSFLSYVVLGLALSAPIGPINAAQLDKGARLGFMHAWLVGLGAMAADALYMLMIYFGVAHFLDTEFMRTLLWSFGFFVLVYTGIDTMRSSTLPLEKGAAGSASKLGSLRTGFLMALLNPLNILFWLGIYGSIIAGSSGQGGLSLLLLHSTGIFAGILLWDVIMATLASTLRRFASSRLLQGISGAAGLSLVVFGLYFGWKAVQQLAA</sequence>
<dbReference type="AlphaFoldDB" id="A0A229NVH0"/>
<organism evidence="7 8">
    <name type="scientific">Paenibacillus herberti</name>
    <dbReference type="NCBI Taxonomy" id="1619309"/>
    <lineage>
        <taxon>Bacteria</taxon>
        <taxon>Bacillati</taxon>
        <taxon>Bacillota</taxon>
        <taxon>Bacilli</taxon>
        <taxon>Bacillales</taxon>
        <taxon>Paenibacillaceae</taxon>
        <taxon>Paenibacillus</taxon>
    </lineage>
</organism>